<keyword evidence="3" id="KW-1185">Reference proteome</keyword>
<dbReference type="AlphaFoldDB" id="A0A166MQB7"/>
<feature type="compositionally biased region" description="Basic and acidic residues" evidence="1">
    <location>
        <begin position="94"/>
        <end position="103"/>
    </location>
</feature>
<proteinExistence type="predicted"/>
<evidence type="ECO:0000313" key="3">
    <source>
        <dbReference type="Proteomes" id="UP000076532"/>
    </source>
</evidence>
<sequence>MSSPVFLTPPRLFPKRRSSRVSIRRSYLIKIMTSKLAKDLHVSTSSSGSDMDLTTLEVSDFVVREHLERRHSSPLSRSSQPEGISPRPEVSNFGERERLERRHSPPPTWSSQPQRHPVLEVMQLQNLLAEQEERHTAVLHAVRAECDKERRELVAAREHDREEAKAERKEDRDEAKAERQRDHDEAQRDRDEAQRIRDEAQRNRDEAKEDRKHRRK</sequence>
<dbReference type="Proteomes" id="UP000076532">
    <property type="component" value="Unassembled WGS sequence"/>
</dbReference>
<protein>
    <submittedName>
        <fullName evidence="2">Uncharacterized protein</fullName>
    </submittedName>
</protein>
<accession>A0A166MQB7</accession>
<feature type="compositionally biased region" description="Polar residues" evidence="1">
    <location>
        <begin position="73"/>
        <end position="82"/>
    </location>
</feature>
<feature type="compositionally biased region" description="Basic and acidic residues" evidence="1">
    <location>
        <begin position="155"/>
        <end position="210"/>
    </location>
</feature>
<name>A0A166MQB7_9AGAM</name>
<gene>
    <name evidence="2" type="ORF">FIBSPDRAFT_929968</name>
</gene>
<evidence type="ECO:0000313" key="2">
    <source>
        <dbReference type="EMBL" id="KZP24203.1"/>
    </source>
</evidence>
<organism evidence="2 3">
    <name type="scientific">Athelia psychrophila</name>
    <dbReference type="NCBI Taxonomy" id="1759441"/>
    <lineage>
        <taxon>Eukaryota</taxon>
        <taxon>Fungi</taxon>
        <taxon>Dikarya</taxon>
        <taxon>Basidiomycota</taxon>
        <taxon>Agaricomycotina</taxon>
        <taxon>Agaricomycetes</taxon>
        <taxon>Agaricomycetidae</taxon>
        <taxon>Atheliales</taxon>
        <taxon>Atheliaceae</taxon>
        <taxon>Athelia</taxon>
    </lineage>
</organism>
<feature type="region of interest" description="Disordered" evidence="1">
    <location>
        <begin position="155"/>
        <end position="216"/>
    </location>
</feature>
<dbReference type="EMBL" id="KV417527">
    <property type="protein sequence ID" value="KZP24203.1"/>
    <property type="molecule type" value="Genomic_DNA"/>
</dbReference>
<evidence type="ECO:0000256" key="1">
    <source>
        <dbReference type="SAM" id="MobiDB-lite"/>
    </source>
</evidence>
<feature type="region of interest" description="Disordered" evidence="1">
    <location>
        <begin position="68"/>
        <end position="117"/>
    </location>
</feature>
<reference evidence="2 3" key="1">
    <citation type="journal article" date="2016" name="Mol. Biol. Evol.">
        <title>Comparative Genomics of Early-Diverging Mushroom-Forming Fungi Provides Insights into the Origins of Lignocellulose Decay Capabilities.</title>
        <authorList>
            <person name="Nagy L.G."/>
            <person name="Riley R."/>
            <person name="Tritt A."/>
            <person name="Adam C."/>
            <person name="Daum C."/>
            <person name="Floudas D."/>
            <person name="Sun H."/>
            <person name="Yadav J.S."/>
            <person name="Pangilinan J."/>
            <person name="Larsson K.H."/>
            <person name="Matsuura K."/>
            <person name="Barry K."/>
            <person name="Labutti K."/>
            <person name="Kuo R."/>
            <person name="Ohm R.A."/>
            <person name="Bhattacharya S.S."/>
            <person name="Shirouzu T."/>
            <person name="Yoshinaga Y."/>
            <person name="Martin F.M."/>
            <person name="Grigoriev I.V."/>
            <person name="Hibbett D.S."/>
        </authorList>
    </citation>
    <scope>NUCLEOTIDE SEQUENCE [LARGE SCALE GENOMIC DNA]</scope>
    <source>
        <strain evidence="2 3">CBS 109695</strain>
    </source>
</reference>